<protein>
    <submittedName>
        <fullName evidence="1">Colicin E2 tolerance protein CbrC-like protein</fullName>
    </submittedName>
</protein>
<sequence>MQKNYQKEYINISTEFRKSKNSKESAGKLFDLLYELEKVNRSQNEEKILSDIYSLLGFHKSAYEVYEPTADLTNRKETKKLYTLEQKAKSHANNFAIKDIRKLRKKKEPVKLLFEDFEIDENEENKNRFLLKNKDIVIFNKLVKKEKFEIYIYGESQI</sequence>
<proteinExistence type="predicted"/>
<organism evidence="1 2">
    <name type="scientific">Algibacter lectus</name>
    <dbReference type="NCBI Taxonomy" id="221126"/>
    <lineage>
        <taxon>Bacteria</taxon>
        <taxon>Pseudomonadati</taxon>
        <taxon>Bacteroidota</taxon>
        <taxon>Flavobacteriia</taxon>
        <taxon>Flavobacteriales</taxon>
        <taxon>Flavobacteriaceae</taxon>
        <taxon>Algibacter</taxon>
    </lineage>
</organism>
<name>A0A090X613_9FLAO</name>
<reference evidence="1 2" key="1">
    <citation type="journal article" date="2014" name="Genome Announc.">
        <title>Draft Genome Sequences of Marine Flavobacterium Algibacter lectus Strains SS8 and NR4.</title>
        <authorList>
            <person name="Takatani N."/>
            <person name="Nakanishi M."/>
            <person name="Meirelles P."/>
            <person name="Mino S."/>
            <person name="Suda W."/>
            <person name="Oshima K."/>
            <person name="Hattori M."/>
            <person name="Ohkuma M."/>
            <person name="Hosokawa M."/>
            <person name="Miyashita K."/>
            <person name="Thompson F.L."/>
            <person name="Niwa A."/>
            <person name="Sawabe T."/>
            <person name="Sawabe T."/>
        </authorList>
    </citation>
    <scope>NUCLEOTIDE SEQUENCE [LARGE SCALE GENOMIC DNA]</scope>
    <source>
        <strain evidence="2">JCM19274</strain>
    </source>
</reference>
<dbReference type="EMBL" id="BBNU01000010">
    <property type="protein sequence ID" value="GAL80482.1"/>
    <property type="molecule type" value="Genomic_DNA"/>
</dbReference>
<accession>A0A090X613</accession>
<evidence type="ECO:0000313" key="1">
    <source>
        <dbReference type="EMBL" id="GAL80482.1"/>
    </source>
</evidence>
<dbReference type="AlphaFoldDB" id="A0A090X613"/>
<gene>
    <name evidence="1" type="ORF">JCM19274_772</name>
</gene>
<dbReference type="Proteomes" id="UP000029643">
    <property type="component" value="Unassembled WGS sequence"/>
</dbReference>
<comment type="caution">
    <text evidence="1">The sequence shown here is derived from an EMBL/GenBank/DDBJ whole genome shotgun (WGS) entry which is preliminary data.</text>
</comment>
<evidence type="ECO:0000313" key="2">
    <source>
        <dbReference type="Proteomes" id="UP000029643"/>
    </source>
</evidence>
<dbReference type="RefSeq" id="WP_052416141.1">
    <property type="nucleotide sequence ID" value="NZ_BBNU01000010.1"/>
</dbReference>